<dbReference type="InterPro" id="IPR001940">
    <property type="entry name" value="Peptidase_S1C"/>
</dbReference>
<keyword evidence="3" id="KW-0378">Hydrolase</keyword>
<comment type="caution">
    <text evidence="5">The sequence shown here is derived from an EMBL/GenBank/DDBJ whole genome shotgun (WGS) entry which is preliminary data.</text>
</comment>
<dbReference type="Gene3D" id="2.40.10.10">
    <property type="entry name" value="Trypsin-like serine proteases"/>
    <property type="match status" value="2"/>
</dbReference>
<keyword evidence="2" id="KW-0645">Protease</keyword>
<evidence type="ECO:0000256" key="2">
    <source>
        <dbReference type="ARBA" id="ARBA00022670"/>
    </source>
</evidence>
<comment type="similarity">
    <text evidence="1">Belongs to the peptidase S1C family.</text>
</comment>
<accession>A0A9J6P4V4</accession>
<gene>
    <name evidence="5" type="ORF">KDK92_13105</name>
</gene>
<dbReference type="InterPro" id="IPR043504">
    <property type="entry name" value="Peptidase_S1_PA_chymotrypsin"/>
</dbReference>
<proteinExistence type="inferred from homology"/>
<dbReference type="GO" id="GO:0006508">
    <property type="term" value="P:proteolysis"/>
    <property type="evidence" value="ECO:0007669"/>
    <property type="project" value="UniProtKB-KW"/>
</dbReference>
<dbReference type="InterPro" id="IPR051201">
    <property type="entry name" value="Chloro_Bact_Ser_Proteases"/>
</dbReference>
<dbReference type="GO" id="GO:0004252">
    <property type="term" value="F:serine-type endopeptidase activity"/>
    <property type="evidence" value="ECO:0007669"/>
    <property type="project" value="InterPro"/>
</dbReference>
<organism evidence="5 6">
    <name type="scientific">Oceanirhabdus seepicola</name>
    <dbReference type="NCBI Taxonomy" id="2828781"/>
    <lineage>
        <taxon>Bacteria</taxon>
        <taxon>Bacillati</taxon>
        <taxon>Bacillota</taxon>
        <taxon>Clostridia</taxon>
        <taxon>Eubacteriales</taxon>
        <taxon>Clostridiaceae</taxon>
        <taxon>Oceanirhabdus</taxon>
    </lineage>
</organism>
<dbReference type="PANTHER" id="PTHR43343">
    <property type="entry name" value="PEPTIDASE S12"/>
    <property type="match status" value="1"/>
</dbReference>
<reference evidence="5" key="1">
    <citation type="journal article" date="2021" name="mSystems">
        <title>Bacteria and Archaea Synergistically Convert Glycine Betaine to Biogenic Methane in the Formosa Cold Seep of the South China Sea.</title>
        <authorList>
            <person name="Li L."/>
            <person name="Zhang W."/>
            <person name="Zhang S."/>
            <person name="Song L."/>
            <person name="Sun Q."/>
            <person name="Zhang H."/>
            <person name="Xiang H."/>
            <person name="Dong X."/>
        </authorList>
    </citation>
    <scope>NUCLEOTIDE SEQUENCE</scope>
    <source>
        <strain evidence="5">ZWT</strain>
    </source>
</reference>
<dbReference type="Pfam" id="PF13365">
    <property type="entry name" value="Trypsin_2"/>
    <property type="match status" value="1"/>
</dbReference>
<name>A0A9J6P4V4_9CLOT</name>
<dbReference type="InterPro" id="IPR025647">
    <property type="entry name" value="YceG_bac"/>
</dbReference>
<dbReference type="EMBL" id="JAGSOJ010000002">
    <property type="protein sequence ID" value="MCM1990664.1"/>
    <property type="molecule type" value="Genomic_DNA"/>
</dbReference>
<dbReference type="PANTHER" id="PTHR43343:SF3">
    <property type="entry name" value="PROTEASE DO-LIKE 8, CHLOROPLASTIC"/>
    <property type="match status" value="1"/>
</dbReference>
<sequence>MIVNMKPLKTILMETNNPLEDIKCVSNTKRNPSSKSSLKKSVIFCRYIGMKDTEIDYLNKLKNIDKYLESIEGNYLKFTNGLGKDFDINEIENMKLVMDNYINFENQKQVSPSALFKLNIGYEINNECLEWTKKLAFKEILKLYDANNKNSNKTIRKNFGVKMLLWMNKYLKQLFGNNSHLDAIHKILFYGDIKKHELYFLMLLSKLGCDILYINPKEDIEYQFPEVIDYSNVIKYKKMHDVEIQFPRVAINSERPLIHSKKTLSQTVETKEIEKDFHKDCEKSYEELATLAKSVVMINVYGENRKFIGGGSGVVISDNGFIITNFHVVNKGLFFGVVFENDNNEYMTYNIVKYHPDYDLALIKVDNTTKPVILNEKHLVRGQKVIAIGSPLGLFNTISDGIVSGFREFDRVKTVQITAPISPGSSGGALFDMYGKLVGITTSGFDAQNINLAVPAQCVNQFAGNIFKKT</sequence>
<evidence type="ECO:0000313" key="5">
    <source>
        <dbReference type="EMBL" id="MCM1990664.1"/>
    </source>
</evidence>
<dbReference type="Proteomes" id="UP001056429">
    <property type="component" value="Unassembled WGS sequence"/>
</dbReference>
<protein>
    <submittedName>
        <fullName evidence="5">Trypsin-like peptidase domain-containing protein</fullName>
    </submittedName>
</protein>
<dbReference type="AlphaFoldDB" id="A0A9J6P4V4"/>
<reference evidence="5" key="2">
    <citation type="submission" date="2021-04" db="EMBL/GenBank/DDBJ databases">
        <authorList>
            <person name="Dong X."/>
        </authorList>
    </citation>
    <scope>NUCLEOTIDE SEQUENCE</scope>
    <source>
        <strain evidence="5">ZWT</strain>
    </source>
</reference>
<feature type="domain" description="Putative component of 'biosynthetic module'" evidence="4">
    <location>
        <begin position="14"/>
        <end position="243"/>
    </location>
</feature>
<dbReference type="Pfam" id="PF14266">
    <property type="entry name" value="YceG_bac"/>
    <property type="match status" value="1"/>
</dbReference>
<evidence type="ECO:0000259" key="4">
    <source>
        <dbReference type="Pfam" id="PF14266"/>
    </source>
</evidence>
<evidence type="ECO:0000256" key="1">
    <source>
        <dbReference type="ARBA" id="ARBA00010541"/>
    </source>
</evidence>
<evidence type="ECO:0000313" key="6">
    <source>
        <dbReference type="Proteomes" id="UP001056429"/>
    </source>
</evidence>
<evidence type="ECO:0000256" key="3">
    <source>
        <dbReference type="ARBA" id="ARBA00022801"/>
    </source>
</evidence>
<keyword evidence="6" id="KW-1185">Reference proteome</keyword>
<dbReference type="PRINTS" id="PR00834">
    <property type="entry name" value="PROTEASES2C"/>
</dbReference>
<dbReference type="SUPFAM" id="SSF50494">
    <property type="entry name" value="Trypsin-like serine proteases"/>
    <property type="match status" value="1"/>
</dbReference>
<dbReference type="InterPro" id="IPR009003">
    <property type="entry name" value="Peptidase_S1_PA"/>
</dbReference>
<dbReference type="RefSeq" id="WP_250859756.1">
    <property type="nucleotide sequence ID" value="NZ_JAGSOJ010000002.1"/>
</dbReference>